<comment type="caution">
    <text evidence="2">The sequence shown here is derived from an EMBL/GenBank/DDBJ whole genome shotgun (WGS) entry which is preliminary data.</text>
</comment>
<dbReference type="PANTHER" id="PTHR22893">
    <property type="entry name" value="NADH OXIDOREDUCTASE-RELATED"/>
    <property type="match status" value="1"/>
</dbReference>
<dbReference type="GO" id="GO:0010181">
    <property type="term" value="F:FMN binding"/>
    <property type="evidence" value="ECO:0007669"/>
    <property type="project" value="InterPro"/>
</dbReference>
<reference evidence="3" key="1">
    <citation type="submission" date="2014-03" db="EMBL/GenBank/DDBJ databases">
        <authorList>
            <person name="Urmite Genomes U."/>
        </authorList>
    </citation>
    <scope>NUCLEOTIDE SEQUENCE [LARGE SCALE GENOMIC DNA]</scope>
    <source>
        <strain evidence="3">HD-03</strain>
    </source>
</reference>
<gene>
    <name evidence="2" type="ORF">BN983_03381</name>
</gene>
<protein>
    <submittedName>
        <fullName evidence="2">NADH oxidase</fullName>
    </submittedName>
</protein>
<dbReference type="InterPro" id="IPR045247">
    <property type="entry name" value="Oye-like"/>
</dbReference>
<organism evidence="2 3">
    <name type="scientific">Halobacillus karajensis</name>
    <dbReference type="NCBI Taxonomy" id="195088"/>
    <lineage>
        <taxon>Bacteria</taxon>
        <taxon>Bacillati</taxon>
        <taxon>Bacillota</taxon>
        <taxon>Bacilli</taxon>
        <taxon>Bacillales</taxon>
        <taxon>Bacillaceae</taxon>
        <taxon>Halobacillus</taxon>
    </lineage>
</organism>
<keyword evidence="3" id="KW-1185">Reference proteome</keyword>
<dbReference type="AlphaFoldDB" id="A0A024P8K6"/>
<dbReference type="SUPFAM" id="SSF51395">
    <property type="entry name" value="FMN-linked oxidoreductases"/>
    <property type="match status" value="1"/>
</dbReference>
<name>A0A024P8K6_9BACI</name>
<dbReference type="CDD" id="cd04747">
    <property type="entry name" value="OYE_like_5_FMN"/>
    <property type="match status" value="1"/>
</dbReference>
<dbReference type="GO" id="GO:0016491">
    <property type="term" value="F:oxidoreductase activity"/>
    <property type="evidence" value="ECO:0007669"/>
    <property type="project" value="InterPro"/>
</dbReference>
<dbReference type="Proteomes" id="UP000028868">
    <property type="component" value="Unassembled WGS sequence"/>
</dbReference>
<dbReference type="FunFam" id="3.20.20.70:FF:000262">
    <property type="entry name" value="NADH:flavin oxidoreductase"/>
    <property type="match status" value="1"/>
</dbReference>
<accession>A0A024P8K6</accession>
<evidence type="ECO:0000313" key="3">
    <source>
        <dbReference type="Proteomes" id="UP000028868"/>
    </source>
</evidence>
<dbReference type="EMBL" id="CCDI010000004">
    <property type="protein sequence ID" value="CDQ25076.1"/>
    <property type="molecule type" value="Genomic_DNA"/>
</dbReference>
<dbReference type="Gene3D" id="3.20.20.70">
    <property type="entry name" value="Aldolase class I"/>
    <property type="match status" value="1"/>
</dbReference>
<dbReference type="PANTHER" id="PTHR22893:SF55">
    <property type="entry name" value="OXIDOREDUCTASE-RELATED"/>
    <property type="match status" value="1"/>
</dbReference>
<dbReference type="InterPro" id="IPR013785">
    <property type="entry name" value="Aldolase_TIM"/>
</dbReference>
<feature type="domain" description="NADH:flavin oxidoreductase/NADH oxidase N-terminal" evidence="1">
    <location>
        <begin position="10"/>
        <end position="352"/>
    </location>
</feature>
<proteinExistence type="predicted"/>
<evidence type="ECO:0000259" key="1">
    <source>
        <dbReference type="Pfam" id="PF00724"/>
    </source>
</evidence>
<dbReference type="RefSeq" id="WP_035510402.1">
    <property type="nucleotide sequence ID" value="NZ_CCDH010000002.1"/>
</dbReference>
<dbReference type="GO" id="GO:0005829">
    <property type="term" value="C:cytosol"/>
    <property type="evidence" value="ECO:0007669"/>
    <property type="project" value="TreeGrafter"/>
</dbReference>
<sequence length="366" mass="40757">MTNQRTTKPLFETFTSDKLNLPNRTVMAPMTRGFSPGNVPNEEVAAYYRRRAENEVGLIITEGTGIDHPASVSGVNIPVFHGEKALKGWANVVREVHEAGGKIAPQLWHVGMTRSKGDLPNEEAWPVGPSGLSLDGEKINEPLSTEEVEALVESYAKAAADAKRLGFDAIEIHGAHGYLIDQFFWGNTNKRTDRYGGDFVNRTQFAVEIVEACRREVGGDFPIIFRFSQWKMNDFQAKLVNTPEELERFLQPLVEAGVDLFHCSTRRFWEPEFEGSDLNLAGWTKKLSGKPVISVGSVGLDGVFTDFSGAGTTSLDGLVEKLDRDEFDLIAIGRSLLMDPEWVKKVHEGRMDDLLAFNKEALHKLY</sequence>
<reference evidence="2 3" key="2">
    <citation type="submission" date="2014-05" db="EMBL/GenBank/DDBJ databases">
        <title>Draft genome sequence of Halobacillus karajensis HK-03.</title>
        <authorList>
            <person name="Khelaifia S."/>
            <person name="Croce O."/>
            <person name="Lagier J.C."/>
            <person name="Raoult D."/>
        </authorList>
    </citation>
    <scope>NUCLEOTIDE SEQUENCE [LARGE SCALE GENOMIC DNA]</scope>
    <source>
        <strain evidence="2 3">HD-03</strain>
    </source>
</reference>
<dbReference type="InterPro" id="IPR001155">
    <property type="entry name" value="OxRdtase_FMN_N"/>
</dbReference>
<dbReference type="Pfam" id="PF00724">
    <property type="entry name" value="Oxidored_FMN"/>
    <property type="match status" value="1"/>
</dbReference>
<evidence type="ECO:0000313" key="2">
    <source>
        <dbReference type="EMBL" id="CDQ25076.1"/>
    </source>
</evidence>